<dbReference type="InterPro" id="IPR027417">
    <property type="entry name" value="P-loop_NTPase"/>
</dbReference>
<accession>A0A0P6YDR9</accession>
<dbReference type="PANTHER" id="PTHR45569:SF1">
    <property type="entry name" value="SENSOR PROTEIN KDPD"/>
    <property type="match status" value="1"/>
</dbReference>
<comment type="caution">
    <text evidence="5">The sequence shown here is derived from an EMBL/GenBank/DDBJ whole genome shotgun (WGS) entry which is preliminary data.</text>
</comment>
<keyword evidence="6" id="KW-1185">Reference proteome</keyword>
<dbReference type="InterPro" id="IPR052023">
    <property type="entry name" value="Histidine_kinase_KdpD"/>
</dbReference>
<dbReference type="EMBL" id="LGKP01000004">
    <property type="protein sequence ID" value="KPL91670.1"/>
    <property type="molecule type" value="Genomic_DNA"/>
</dbReference>
<evidence type="ECO:0000256" key="3">
    <source>
        <dbReference type="ARBA" id="ARBA00023012"/>
    </source>
</evidence>
<dbReference type="InterPro" id="IPR014729">
    <property type="entry name" value="Rossmann-like_a/b/a_fold"/>
</dbReference>
<dbReference type="Gene3D" id="3.40.50.300">
    <property type="entry name" value="P-loop containing nucleotide triphosphate hydrolases"/>
    <property type="match status" value="1"/>
</dbReference>
<evidence type="ECO:0000259" key="4">
    <source>
        <dbReference type="Pfam" id="PF02702"/>
    </source>
</evidence>
<dbReference type="Pfam" id="PF02702">
    <property type="entry name" value="KdpD"/>
    <property type="match status" value="1"/>
</dbReference>
<dbReference type="AlphaFoldDB" id="A0A0P6YDR9"/>
<keyword evidence="3" id="KW-0902">Two-component regulatory system</keyword>
<dbReference type="SUPFAM" id="SSF52402">
    <property type="entry name" value="Adenine nucleotide alpha hydrolases-like"/>
    <property type="match status" value="1"/>
</dbReference>
<sequence>MRSESASHRYGEHRIYLSLAPGIGCTRRLMADAQLLAAQGYDVGIAFNASSDYLCDFARGLRPLPLIYERQNNQRVEALDLETILRDPPQIIVLGNLAHQHGLPDQPIEPLKLVEQLRMAGVAVWSTIYAYNLTTIAPIFTRLTDITPTPIIPETALEQASELVLIDPEPIDIIRQLDEGILLAPPEAEQARSTSLRLDVLNQLRAATHALLEIRRPLSDSAERPRWLVGIGFNPSAMYLLQRAADLAYGMGALLIGVHIRPPGGGSSGYRLAAREHIDYAEELCHEVVIIEEKDVAAAMLQVAHEQHATGIFIGRPVRSRWDELRGGSLLTKLINSDRDLDIFVLADAPLR</sequence>
<dbReference type="PANTHER" id="PTHR45569">
    <property type="entry name" value="SENSOR PROTEIN KDPD"/>
    <property type="match status" value="1"/>
</dbReference>
<evidence type="ECO:0000256" key="1">
    <source>
        <dbReference type="ARBA" id="ARBA00022679"/>
    </source>
</evidence>
<dbReference type="RefSeq" id="WP_054532622.1">
    <property type="nucleotide sequence ID" value="NZ_LGKP01000004.1"/>
</dbReference>
<keyword evidence="2" id="KW-0418">Kinase</keyword>
<feature type="domain" description="Signal transduction histidine kinase osmosensitive K+ channel sensor N-terminal" evidence="4">
    <location>
        <begin position="11"/>
        <end position="207"/>
    </location>
</feature>
<dbReference type="Proteomes" id="UP000050277">
    <property type="component" value="Unassembled WGS sequence"/>
</dbReference>
<name>A0A0P6YDR9_9CHLR</name>
<dbReference type="InterPro" id="IPR003852">
    <property type="entry name" value="Sig_transdc_His_kinase_KdpD_N"/>
</dbReference>
<protein>
    <recommendedName>
        <fullName evidence="4">Signal transduction histidine kinase osmosensitive K+ channel sensor N-terminal domain-containing protein</fullName>
    </recommendedName>
</protein>
<organism evidence="5 6">
    <name type="scientific">Herpetosiphon geysericola</name>
    <dbReference type="NCBI Taxonomy" id="70996"/>
    <lineage>
        <taxon>Bacteria</taxon>
        <taxon>Bacillati</taxon>
        <taxon>Chloroflexota</taxon>
        <taxon>Chloroflexia</taxon>
        <taxon>Herpetosiphonales</taxon>
        <taxon>Herpetosiphonaceae</taxon>
        <taxon>Herpetosiphon</taxon>
    </lineage>
</organism>
<keyword evidence="1" id="KW-0808">Transferase</keyword>
<gene>
    <name evidence="5" type="ORF">SE18_01380</name>
</gene>
<dbReference type="GO" id="GO:0005886">
    <property type="term" value="C:plasma membrane"/>
    <property type="evidence" value="ECO:0007669"/>
    <property type="project" value="TreeGrafter"/>
</dbReference>
<evidence type="ECO:0000313" key="6">
    <source>
        <dbReference type="Proteomes" id="UP000050277"/>
    </source>
</evidence>
<dbReference type="OrthoDB" id="9806130at2"/>
<dbReference type="GO" id="GO:0000155">
    <property type="term" value="F:phosphorelay sensor kinase activity"/>
    <property type="evidence" value="ECO:0007669"/>
    <property type="project" value="InterPro"/>
</dbReference>
<dbReference type="STRING" id="70996.SE18_01380"/>
<reference evidence="5 6" key="1">
    <citation type="submission" date="2015-07" db="EMBL/GenBank/DDBJ databases">
        <title>Whole genome sequence of Herpetosiphon geysericola DSM 7119.</title>
        <authorList>
            <person name="Hemp J."/>
            <person name="Ward L.M."/>
            <person name="Pace L.A."/>
            <person name="Fischer W.W."/>
        </authorList>
    </citation>
    <scope>NUCLEOTIDE SEQUENCE [LARGE SCALE GENOMIC DNA]</scope>
    <source>
        <strain evidence="5 6">DSM 7119</strain>
    </source>
</reference>
<dbReference type="Gene3D" id="3.40.50.620">
    <property type="entry name" value="HUPs"/>
    <property type="match status" value="1"/>
</dbReference>
<evidence type="ECO:0000313" key="5">
    <source>
        <dbReference type="EMBL" id="KPL91670.1"/>
    </source>
</evidence>
<evidence type="ECO:0000256" key="2">
    <source>
        <dbReference type="ARBA" id="ARBA00022777"/>
    </source>
</evidence>
<proteinExistence type="predicted"/>